<dbReference type="AlphaFoldDB" id="A0A8W8IH03"/>
<proteinExistence type="predicted"/>
<evidence type="ECO:0000313" key="2">
    <source>
        <dbReference type="Proteomes" id="UP000005408"/>
    </source>
</evidence>
<keyword evidence="2" id="KW-1185">Reference proteome</keyword>
<name>A0A8W8IH03_MAGGI</name>
<dbReference type="EnsemblMetazoa" id="G1388.1">
    <property type="protein sequence ID" value="G1388.1:cds"/>
    <property type="gene ID" value="G1388"/>
</dbReference>
<sequence>MLKGRTEQPKEIFKRVAKYKQKEQEKRQLSFSTFIHLSYTKSRDEEPSSDTEGLKIEPDDVDIGVRHTRDAGVQCDPDPLFLESMALKSEIRRFDTLQFSADKMRPFMAVSIGSSSVLTSSSLTTSGVSSGMVQVTHA</sequence>
<organism evidence="1 2">
    <name type="scientific">Magallana gigas</name>
    <name type="common">Pacific oyster</name>
    <name type="synonym">Crassostrea gigas</name>
    <dbReference type="NCBI Taxonomy" id="29159"/>
    <lineage>
        <taxon>Eukaryota</taxon>
        <taxon>Metazoa</taxon>
        <taxon>Spiralia</taxon>
        <taxon>Lophotrochozoa</taxon>
        <taxon>Mollusca</taxon>
        <taxon>Bivalvia</taxon>
        <taxon>Autobranchia</taxon>
        <taxon>Pteriomorphia</taxon>
        <taxon>Ostreida</taxon>
        <taxon>Ostreoidea</taxon>
        <taxon>Ostreidae</taxon>
        <taxon>Magallana</taxon>
    </lineage>
</organism>
<accession>A0A8W8IH03</accession>
<evidence type="ECO:0000313" key="1">
    <source>
        <dbReference type="EnsemblMetazoa" id="G1388.1:cds"/>
    </source>
</evidence>
<protein>
    <submittedName>
        <fullName evidence="1">Uncharacterized protein</fullName>
    </submittedName>
</protein>
<reference evidence="1" key="1">
    <citation type="submission" date="2022-08" db="UniProtKB">
        <authorList>
            <consortium name="EnsemblMetazoa"/>
        </authorList>
    </citation>
    <scope>IDENTIFICATION</scope>
    <source>
        <strain evidence="1">05x7-T-G4-1.051#20</strain>
    </source>
</reference>
<dbReference type="Proteomes" id="UP000005408">
    <property type="component" value="Unassembled WGS sequence"/>
</dbReference>